<organism evidence="3 4">
    <name type="scientific">Pontivivens insulae</name>
    <dbReference type="NCBI Taxonomy" id="1639689"/>
    <lineage>
        <taxon>Bacteria</taxon>
        <taxon>Pseudomonadati</taxon>
        <taxon>Pseudomonadota</taxon>
        <taxon>Alphaproteobacteria</taxon>
        <taxon>Rhodobacterales</taxon>
        <taxon>Paracoccaceae</taxon>
        <taxon>Pontivivens</taxon>
    </lineage>
</organism>
<gene>
    <name evidence="3" type="ORF">POI8812_00828</name>
</gene>
<evidence type="ECO:0000313" key="4">
    <source>
        <dbReference type="Proteomes" id="UP000244932"/>
    </source>
</evidence>
<feature type="transmembrane region" description="Helical" evidence="1">
    <location>
        <begin position="147"/>
        <end position="169"/>
    </location>
</feature>
<feature type="transmembrane region" description="Helical" evidence="1">
    <location>
        <begin position="243"/>
        <end position="261"/>
    </location>
</feature>
<dbReference type="PANTHER" id="PTHR22911">
    <property type="entry name" value="ACYL-MALONYL CONDENSING ENZYME-RELATED"/>
    <property type="match status" value="1"/>
</dbReference>
<proteinExistence type="predicted"/>
<feature type="domain" description="EamA" evidence="2">
    <location>
        <begin position="13"/>
        <end position="136"/>
    </location>
</feature>
<dbReference type="GO" id="GO:0016020">
    <property type="term" value="C:membrane"/>
    <property type="evidence" value="ECO:0007669"/>
    <property type="project" value="InterPro"/>
</dbReference>
<keyword evidence="1" id="KW-1133">Transmembrane helix</keyword>
<dbReference type="SUPFAM" id="SSF103481">
    <property type="entry name" value="Multidrug resistance efflux transporter EmrE"/>
    <property type="match status" value="2"/>
</dbReference>
<keyword evidence="4" id="KW-1185">Reference proteome</keyword>
<dbReference type="Pfam" id="PF00892">
    <property type="entry name" value="EamA"/>
    <property type="match status" value="1"/>
</dbReference>
<dbReference type="PANTHER" id="PTHR22911:SF137">
    <property type="entry name" value="SOLUTE CARRIER FAMILY 35 MEMBER G2-RELATED"/>
    <property type="match status" value="1"/>
</dbReference>
<accession>A0A2R8A8G3</accession>
<dbReference type="AlphaFoldDB" id="A0A2R8A8G3"/>
<feature type="transmembrane region" description="Helical" evidence="1">
    <location>
        <begin position="9"/>
        <end position="28"/>
    </location>
</feature>
<evidence type="ECO:0000259" key="2">
    <source>
        <dbReference type="Pfam" id="PF00892"/>
    </source>
</evidence>
<dbReference type="OrthoDB" id="6105449at2"/>
<protein>
    <recommendedName>
        <fullName evidence="2">EamA domain-containing protein</fullName>
    </recommendedName>
</protein>
<feature type="transmembrane region" description="Helical" evidence="1">
    <location>
        <begin position="93"/>
        <end position="115"/>
    </location>
</feature>
<dbReference type="InterPro" id="IPR037185">
    <property type="entry name" value="EmrE-like"/>
</dbReference>
<reference evidence="3 4" key="1">
    <citation type="submission" date="2018-03" db="EMBL/GenBank/DDBJ databases">
        <authorList>
            <person name="Keele B.F."/>
        </authorList>
    </citation>
    <scope>NUCLEOTIDE SEQUENCE [LARGE SCALE GENOMIC DNA]</scope>
    <source>
        <strain evidence="3 4">CeCT 8812</strain>
    </source>
</reference>
<evidence type="ECO:0000256" key="1">
    <source>
        <dbReference type="SAM" id="Phobius"/>
    </source>
</evidence>
<keyword evidence="1" id="KW-0472">Membrane</keyword>
<feature type="transmembrane region" description="Helical" evidence="1">
    <location>
        <begin position="67"/>
        <end position="87"/>
    </location>
</feature>
<sequence>MQSCRLDRIAPVGVISASICFGLVPWFSKGLTDAGLAPHAVAFARYAFAALVLGPLLIRERTAWQAILWALAAGAMMGLGWIGYVSALQSLPAATVGVLYMTYPSFTLAVAWIVFRDTPRPRAVIAAALILTAAAIAGGAVELAGGGLQTMLIALTAPLGFAIGITVLVHRLGPLSALARVAGVSLGSLIGLAPLMAGSTMVEITPPTPLAWAYLAGIGLLSALVPQLIYVICSPRIGTARTAVLGSVELPTMIAVGYLALGQAVGLREALACLLIVGAMVLAQQGAATPRSMAADRS</sequence>
<feature type="transmembrane region" description="Helical" evidence="1">
    <location>
        <begin position="122"/>
        <end position="141"/>
    </location>
</feature>
<keyword evidence="1" id="KW-0812">Transmembrane</keyword>
<feature type="transmembrane region" description="Helical" evidence="1">
    <location>
        <begin position="181"/>
        <end position="199"/>
    </location>
</feature>
<feature type="transmembrane region" description="Helical" evidence="1">
    <location>
        <begin position="211"/>
        <end position="231"/>
    </location>
</feature>
<dbReference type="EMBL" id="OMKW01000001">
    <property type="protein sequence ID" value="SPF28527.1"/>
    <property type="molecule type" value="Genomic_DNA"/>
</dbReference>
<dbReference type="InterPro" id="IPR000620">
    <property type="entry name" value="EamA_dom"/>
</dbReference>
<name>A0A2R8A8G3_9RHOB</name>
<dbReference type="Proteomes" id="UP000244932">
    <property type="component" value="Unassembled WGS sequence"/>
</dbReference>
<evidence type="ECO:0000313" key="3">
    <source>
        <dbReference type="EMBL" id="SPF28527.1"/>
    </source>
</evidence>
<dbReference type="RefSeq" id="WP_108781218.1">
    <property type="nucleotide sequence ID" value="NZ_OMKW01000001.1"/>
</dbReference>
<feature type="transmembrane region" description="Helical" evidence="1">
    <location>
        <begin position="40"/>
        <end position="58"/>
    </location>
</feature>